<dbReference type="InterPro" id="IPR001054">
    <property type="entry name" value="A/G_cyclase"/>
</dbReference>
<evidence type="ECO:0000256" key="7">
    <source>
        <dbReference type="ARBA" id="ARBA00022989"/>
    </source>
</evidence>
<keyword evidence="8" id="KW-0342">GTP-binding</keyword>
<feature type="transmembrane region" description="Helical" evidence="14">
    <location>
        <begin position="111"/>
        <end position="132"/>
    </location>
</feature>
<dbReference type="InterPro" id="IPR029787">
    <property type="entry name" value="Nucleotide_cyclase"/>
</dbReference>
<evidence type="ECO:0000256" key="1">
    <source>
        <dbReference type="ARBA" id="ARBA00001436"/>
    </source>
</evidence>
<dbReference type="Pfam" id="PF00211">
    <property type="entry name" value="Guanylate_cyc"/>
    <property type="match status" value="1"/>
</dbReference>
<protein>
    <recommendedName>
        <fullName evidence="3">guanylate cyclase</fullName>
        <ecNumber evidence="3">4.6.1.2</ecNumber>
    </recommendedName>
</protein>
<evidence type="ECO:0000256" key="9">
    <source>
        <dbReference type="ARBA" id="ARBA00023136"/>
    </source>
</evidence>
<keyword evidence="5" id="KW-0732">Signal</keyword>
<keyword evidence="13" id="KW-0141">cGMP biosynthesis</keyword>
<evidence type="ECO:0000259" key="16">
    <source>
        <dbReference type="PROSITE" id="PS50125"/>
    </source>
</evidence>
<evidence type="ECO:0000256" key="12">
    <source>
        <dbReference type="ARBA" id="ARBA00023239"/>
    </source>
</evidence>
<feature type="non-terminal residue" evidence="17">
    <location>
        <position position="760"/>
    </location>
</feature>
<evidence type="ECO:0000256" key="2">
    <source>
        <dbReference type="ARBA" id="ARBA00004251"/>
    </source>
</evidence>
<dbReference type="Gene3D" id="3.30.70.1230">
    <property type="entry name" value="Nucleotide cyclase"/>
    <property type="match status" value="1"/>
</dbReference>
<dbReference type="GO" id="GO:0007168">
    <property type="term" value="P:receptor guanylyl cyclase signaling pathway"/>
    <property type="evidence" value="ECO:0007669"/>
    <property type="project" value="TreeGrafter"/>
</dbReference>
<dbReference type="PROSITE" id="PS50125">
    <property type="entry name" value="GUANYLATE_CYCLASE_2"/>
    <property type="match status" value="1"/>
</dbReference>
<proteinExistence type="predicted"/>
<dbReference type="SUPFAM" id="SSF55073">
    <property type="entry name" value="Nucleotide cyclase"/>
    <property type="match status" value="1"/>
</dbReference>
<keyword evidence="6" id="KW-0547">Nucleotide-binding</keyword>
<name>A0AAV5X230_9BILA</name>
<dbReference type="SMART" id="SM00044">
    <property type="entry name" value="CYCc"/>
    <property type="match status" value="1"/>
</dbReference>
<keyword evidence="18" id="KW-1185">Reference proteome</keyword>
<dbReference type="GO" id="GO:0005525">
    <property type="term" value="F:GTP binding"/>
    <property type="evidence" value="ECO:0007669"/>
    <property type="project" value="UniProtKB-KW"/>
</dbReference>
<dbReference type="GO" id="GO:0005886">
    <property type="term" value="C:plasma membrane"/>
    <property type="evidence" value="ECO:0007669"/>
    <property type="project" value="UniProtKB-SubCell"/>
</dbReference>
<evidence type="ECO:0000256" key="3">
    <source>
        <dbReference type="ARBA" id="ARBA00012202"/>
    </source>
</evidence>
<evidence type="ECO:0000256" key="10">
    <source>
        <dbReference type="ARBA" id="ARBA00023170"/>
    </source>
</evidence>
<evidence type="ECO:0000313" key="18">
    <source>
        <dbReference type="Proteomes" id="UP001432322"/>
    </source>
</evidence>
<evidence type="ECO:0000259" key="15">
    <source>
        <dbReference type="PROSITE" id="PS50011"/>
    </source>
</evidence>
<accession>A0AAV5X230</accession>
<dbReference type="PROSITE" id="PS50011">
    <property type="entry name" value="PROTEIN_KINASE_DOM"/>
    <property type="match status" value="1"/>
</dbReference>
<dbReference type="EC" id="4.6.1.2" evidence="3"/>
<reference evidence="17" key="1">
    <citation type="submission" date="2023-10" db="EMBL/GenBank/DDBJ databases">
        <title>Genome assembly of Pristionchus species.</title>
        <authorList>
            <person name="Yoshida K."/>
            <person name="Sommer R.J."/>
        </authorList>
    </citation>
    <scope>NUCLEOTIDE SEQUENCE</scope>
    <source>
        <strain evidence="17">RS5133</strain>
    </source>
</reference>
<comment type="caution">
    <text evidence="17">The sequence shown here is derived from an EMBL/GenBank/DDBJ whole genome shotgun (WGS) entry which is preliminary data.</text>
</comment>
<evidence type="ECO:0000256" key="4">
    <source>
        <dbReference type="ARBA" id="ARBA00022692"/>
    </source>
</evidence>
<comment type="subcellular location">
    <subcellularLocation>
        <location evidence="2">Cell membrane</location>
        <topology evidence="2">Single-pass type I membrane protein</topology>
    </subcellularLocation>
</comment>
<evidence type="ECO:0000256" key="13">
    <source>
        <dbReference type="ARBA" id="ARBA00023293"/>
    </source>
</evidence>
<dbReference type="PANTHER" id="PTHR11920">
    <property type="entry name" value="GUANYLYL CYCLASE"/>
    <property type="match status" value="1"/>
</dbReference>
<keyword evidence="4 14" id="KW-0812">Transmembrane</keyword>
<dbReference type="CDD" id="cd07302">
    <property type="entry name" value="CHD"/>
    <property type="match status" value="1"/>
</dbReference>
<dbReference type="GO" id="GO:0001653">
    <property type="term" value="F:peptide receptor activity"/>
    <property type="evidence" value="ECO:0007669"/>
    <property type="project" value="TreeGrafter"/>
</dbReference>
<dbReference type="InterPro" id="IPR011009">
    <property type="entry name" value="Kinase-like_dom_sf"/>
</dbReference>
<dbReference type="FunFam" id="1.10.510.10:FF:001055">
    <property type="entry name" value="Guanylate cyclase"/>
    <property type="match status" value="1"/>
</dbReference>
<dbReference type="GO" id="GO:0005524">
    <property type="term" value="F:ATP binding"/>
    <property type="evidence" value="ECO:0007669"/>
    <property type="project" value="InterPro"/>
</dbReference>
<feature type="domain" description="Guanylate cyclase" evidence="16">
    <location>
        <begin position="558"/>
        <end position="688"/>
    </location>
</feature>
<keyword evidence="7 14" id="KW-1133">Transmembrane helix</keyword>
<evidence type="ECO:0000256" key="6">
    <source>
        <dbReference type="ARBA" id="ARBA00022741"/>
    </source>
</evidence>
<dbReference type="GO" id="GO:0004016">
    <property type="term" value="F:adenylate cyclase activity"/>
    <property type="evidence" value="ECO:0007669"/>
    <property type="project" value="TreeGrafter"/>
</dbReference>
<feature type="non-terminal residue" evidence="17">
    <location>
        <position position="1"/>
    </location>
</feature>
<keyword evidence="9 14" id="KW-0472">Membrane</keyword>
<evidence type="ECO:0000256" key="14">
    <source>
        <dbReference type="SAM" id="Phobius"/>
    </source>
</evidence>
<dbReference type="FunFam" id="3.30.70.1230:FF:000004">
    <property type="entry name" value="Guanylate cyclase"/>
    <property type="match status" value="1"/>
</dbReference>
<dbReference type="GO" id="GO:0004383">
    <property type="term" value="F:guanylate cyclase activity"/>
    <property type="evidence" value="ECO:0007669"/>
    <property type="project" value="UniProtKB-EC"/>
</dbReference>
<keyword evidence="12" id="KW-0456">Lyase</keyword>
<dbReference type="Gene3D" id="1.10.510.10">
    <property type="entry name" value="Transferase(Phosphotransferase) domain 1"/>
    <property type="match status" value="1"/>
</dbReference>
<dbReference type="GO" id="GO:0004672">
    <property type="term" value="F:protein kinase activity"/>
    <property type="evidence" value="ECO:0007669"/>
    <property type="project" value="InterPro"/>
</dbReference>
<evidence type="ECO:0000256" key="8">
    <source>
        <dbReference type="ARBA" id="ARBA00023134"/>
    </source>
</evidence>
<comment type="catalytic activity">
    <reaction evidence="1">
        <text>GTP = 3',5'-cyclic GMP + diphosphate</text>
        <dbReference type="Rhea" id="RHEA:13665"/>
        <dbReference type="ChEBI" id="CHEBI:33019"/>
        <dbReference type="ChEBI" id="CHEBI:37565"/>
        <dbReference type="ChEBI" id="CHEBI:57746"/>
        <dbReference type="EC" id="4.6.1.2"/>
    </reaction>
</comment>
<dbReference type="PANTHER" id="PTHR11920:SF459">
    <property type="entry name" value="RECEPTOR-TYPE GUANYLATE CYCLASE GCY-11"/>
    <property type="match status" value="1"/>
</dbReference>
<dbReference type="Pfam" id="PF00069">
    <property type="entry name" value="Pkinase"/>
    <property type="match status" value="1"/>
</dbReference>
<dbReference type="AlphaFoldDB" id="A0AAV5X230"/>
<evidence type="ECO:0000256" key="11">
    <source>
        <dbReference type="ARBA" id="ARBA00023180"/>
    </source>
</evidence>
<organism evidence="17 18">
    <name type="scientific">Pristionchus fissidentatus</name>
    <dbReference type="NCBI Taxonomy" id="1538716"/>
    <lineage>
        <taxon>Eukaryota</taxon>
        <taxon>Metazoa</taxon>
        <taxon>Ecdysozoa</taxon>
        <taxon>Nematoda</taxon>
        <taxon>Chromadorea</taxon>
        <taxon>Rhabditida</taxon>
        <taxon>Rhabditina</taxon>
        <taxon>Diplogasteromorpha</taxon>
        <taxon>Diplogasteroidea</taxon>
        <taxon>Neodiplogasteridae</taxon>
        <taxon>Pristionchus</taxon>
    </lineage>
</organism>
<keyword evidence="11" id="KW-0325">Glycoprotein</keyword>
<sequence length="760" mass="86319">NGEAVANHLKKYSYKTLLNIASRFRSNGMAPDKFYFRRGYPNIFSADTSEIMAETVPTYDGYTTNNYSSSWRGEANNFSILLNKWPEPVPPCGFENEKCPAITPPFTDAEIAVITASAVAAIVLLALILYILRWIRYERRLESDYWTIDRLEITLMDLNKFGSRAGSVMGSMMSTQSMGATDDDGPAKGTIEFYHQNIKKEAKLRKRKLETNNVKKEEEDGHDTLWGSIEDNQLGRFQGHLVLLRRIQKTSLRLTREMKRELDLLMSTKDENINLFLGLVNDMHHIFSVSVFGPRKSLNDLLRNTELTLDRMFKVSFIEDVIKGIRFLHLKSKIGFHGNLKSTNCVVDGYWRVKLSGFGQHRIRDGEPLGKDQDLLWFAPEILRILPTNLANLSKESLQKADIYSVGTIIYEVYGRQGPFGDDLIDANQIINDLKIGSVDGISTRPDLLLIAKAPPPVKEIIPKCWHEDPRKRPSINRVKDRITSINNGLRTNIADNIMQLLDSYKYGLDDAIAARTIELEEEKRRSESLLLQMLPQKVSDNLKKGNEVNAELYESVTIYFSDIVGFTSLSSKSTPLQIVTMLNDLYTRFDAIIDMFDCYKVETIGDAYMYVSGLPDRNGNSHAGEVAGASLELLECITKIVVKHLPEEKMKLRIGIHTGPVVTGVVGRKMPRYCLFGETVITASNMESSGEAMKVQLSVNAFKTLTLCGGFQMELRGDVKLKSNEKMRSYWLLSYNREFRKSRLKSETEKYPHLERLTK</sequence>
<dbReference type="InterPro" id="IPR050401">
    <property type="entry name" value="Cyclic_nucleotide_synthase"/>
</dbReference>
<dbReference type="GO" id="GO:0035556">
    <property type="term" value="P:intracellular signal transduction"/>
    <property type="evidence" value="ECO:0007669"/>
    <property type="project" value="InterPro"/>
</dbReference>
<dbReference type="InterPro" id="IPR000719">
    <property type="entry name" value="Prot_kinase_dom"/>
</dbReference>
<keyword evidence="10" id="KW-0675">Receptor</keyword>
<dbReference type="Proteomes" id="UP001432322">
    <property type="component" value="Unassembled WGS sequence"/>
</dbReference>
<gene>
    <name evidence="17" type="ORF">PFISCL1PPCAC_27474</name>
</gene>
<dbReference type="SUPFAM" id="SSF56112">
    <property type="entry name" value="Protein kinase-like (PK-like)"/>
    <property type="match status" value="1"/>
</dbReference>
<dbReference type="EMBL" id="BTSY01000007">
    <property type="protein sequence ID" value="GMT36177.1"/>
    <property type="molecule type" value="Genomic_DNA"/>
</dbReference>
<evidence type="ECO:0000313" key="17">
    <source>
        <dbReference type="EMBL" id="GMT36177.1"/>
    </source>
</evidence>
<evidence type="ECO:0000256" key="5">
    <source>
        <dbReference type="ARBA" id="ARBA00022729"/>
    </source>
</evidence>
<feature type="domain" description="Protein kinase" evidence="15">
    <location>
        <begin position="214"/>
        <end position="486"/>
    </location>
</feature>